<name>A0ABP4RXR2_9ACTN</name>
<dbReference type="Proteomes" id="UP001500064">
    <property type="component" value="Unassembled WGS sequence"/>
</dbReference>
<protein>
    <recommendedName>
        <fullName evidence="3">Ricin B lectin domain-containing protein</fullName>
    </recommendedName>
</protein>
<proteinExistence type="predicted"/>
<reference evidence="2" key="1">
    <citation type="journal article" date="2019" name="Int. J. Syst. Evol. Microbiol.">
        <title>The Global Catalogue of Microorganisms (GCM) 10K type strain sequencing project: providing services to taxonomists for standard genome sequencing and annotation.</title>
        <authorList>
            <consortium name="The Broad Institute Genomics Platform"/>
            <consortium name="The Broad Institute Genome Sequencing Center for Infectious Disease"/>
            <person name="Wu L."/>
            <person name="Ma J."/>
        </authorList>
    </citation>
    <scope>NUCLEOTIDE SEQUENCE [LARGE SCALE GENOMIC DNA]</scope>
    <source>
        <strain evidence="2">JCM 13929</strain>
    </source>
</reference>
<accession>A0ABP4RXR2</accession>
<comment type="caution">
    <text evidence="1">The sequence shown here is derived from an EMBL/GenBank/DDBJ whole genome shotgun (WGS) entry which is preliminary data.</text>
</comment>
<sequence length="200" mass="21453">MGRRSLTRTLIAMLIAMLIAVTGWSALTGNASASTGGTLLDDVPPGTYRITLPADATQCLTAGAKLIDPQRIYVYFDPCQPGDTRQAWSFQPSANPGSPTGARRVQSAAFSGRCLDADNRGGRLTGVIHVYACNTSPNQAWQFKGGLGAPGSGCVWVAYLCDVRMVRVPAIPYYDDLPARLIKPSLEDVNFGRDLFIVQN</sequence>
<organism evidence="1 2">
    <name type="scientific">Nonomuraea maheshkhaliensis</name>
    <dbReference type="NCBI Taxonomy" id="419590"/>
    <lineage>
        <taxon>Bacteria</taxon>
        <taxon>Bacillati</taxon>
        <taxon>Actinomycetota</taxon>
        <taxon>Actinomycetes</taxon>
        <taxon>Streptosporangiales</taxon>
        <taxon>Streptosporangiaceae</taxon>
        <taxon>Nonomuraea</taxon>
    </lineage>
</organism>
<dbReference type="PROSITE" id="PS50231">
    <property type="entry name" value="RICIN_B_LECTIN"/>
    <property type="match status" value="1"/>
</dbReference>
<gene>
    <name evidence="1" type="ORF">GCM10009733_072100</name>
</gene>
<evidence type="ECO:0008006" key="3">
    <source>
        <dbReference type="Google" id="ProtNLM"/>
    </source>
</evidence>
<keyword evidence="2" id="KW-1185">Reference proteome</keyword>
<evidence type="ECO:0000313" key="1">
    <source>
        <dbReference type="EMBL" id="GAA1663929.1"/>
    </source>
</evidence>
<evidence type="ECO:0000313" key="2">
    <source>
        <dbReference type="Proteomes" id="UP001500064"/>
    </source>
</evidence>
<dbReference type="InterPro" id="IPR035992">
    <property type="entry name" value="Ricin_B-like_lectins"/>
</dbReference>
<dbReference type="CDD" id="cd00161">
    <property type="entry name" value="beta-trefoil_Ricin-like"/>
    <property type="match status" value="1"/>
</dbReference>
<dbReference type="EMBL" id="BAAAMU010000070">
    <property type="protein sequence ID" value="GAA1663929.1"/>
    <property type="molecule type" value="Genomic_DNA"/>
</dbReference>
<dbReference type="SUPFAM" id="SSF50370">
    <property type="entry name" value="Ricin B-like lectins"/>
    <property type="match status" value="1"/>
</dbReference>
<dbReference type="Gene3D" id="2.80.10.50">
    <property type="match status" value="1"/>
</dbReference>
<dbReference type="RefSeq" id="WP_346111120.1">
    <property type="nucleotide sequence ID" value="NZ_BAAAMU010000070.1"/>
</dbReference>